<dbReference type="EMBL" id="BLXT01004727">
    <property type="protein sequence ID" value="GFO17198.1"/>
    <property type="molecule type" value="Genomic_DNA"/>
</dbReference>
<sequence length="111" mass="12757">MPIQMTRNSEMSPWVIGNCDMDNYWTSPLYGHRSKKCVKRDNGKGFAEERRGGEGGRRDVDGAVVNEFALNFAEIVLPRVRARRRAGFKDGDHLASRRVTKYKLNLDSRIR</sequence>
<evidence type="ECO:0000313" key="2">
    <source>
        <dbReference type="Proteomes" id="UP000735302"/>
    </source>
</evidence>
<keyword evidence="2" id="KW-1185">Reference proteome</keyword>
<proteinExistence type="predicted"/>
<organism evidence="1 2">
    <name type="scientific">Plakobranchus ocellatus</name>
    <dbReference type="NCBI Taxonomy" id="259542"/>
    <lineage>
        <taxon>Eukaryota</taxon>
        <taxon>Metazoa</taxon>
        <taxon>Spiralia</taxon>
        <taxon>Lophotrochozoa</taxon>
        <taxon>Mollusca</taxon>
        <taxon>Gastropoda</taxon>
        <taxon>Heterobranchia</taxon>
        <taxon>Euthyneura</taxon>
        <taxon>Panpulmonata</taxon>
        <taxon>Sacoglossa</taxon>
        <taxon>Placobranchoidea</taxon>
        <taxon>Plakobranchidae</taxon>
        <taxon>Plakobranchus</taxon>
    </lineage>
</organism>
<gene>
    <name evidence="1" type="ORF">PoB_004370300</name>
</gene>
<protein>
    <submittedName>
        <fullName evidence="1">Uncharacterized protein</fullName>
    </submittedName>
</protein>
<reference evidence="1 2" key="1">
    <citation type="journal article" date="2021" name="Elife">
        <title>Chloroplast acquisition without the gene transfer in kleptoplastic sea slugs, Plakobranchus ocellatus.</title>
        <authorList>
            <person name="Maeda T."/>
            <person name="Takahashi S."/>
            <person name="Yoshida T."/>
            <person name="Shimamura S."/>
            <person name="Takaki Y."/>
            <person name="Nagai Y."/>
            <person name="Toyoda A."/>
            <person name="Suzuki Y."/>
            <person name="Arimoto A."/>
            <person name="Ishii H."/>
            <person name="Satoh N."/>
            <person name="Nishiyama T."/>
            <person name="Hasebe M."/>
            <person name="Maruyama T."/>
            <person name="Minagawa J."/>
            <person name="Obokata J."/>
            <person name="Shigenobu S."/>
        </authorList>
    </citation>
    <scope>NUCLEOTIDE SEQUENCE [LARGE SCALE GENOMIC DNA]</scope>
</reference>
<accession>A0AAV4BCB7</accession>
<name>A0AAV4BCB7_9GAST</name>
<dbReference type="AlphaFoldDB" id="A0AAV4BCB7"/>
<evidence type="ECO:0000313" key="1">
    <source>
        <dbReference type="EMBL" id="GFO17198.1"/>
    </source>
</evidence>
<comment type="caution">
    <text evidence="1">The sequence shown here is derived from an EMBL/GenBank/DDBJ whole genome shotgun (WGS) entry which is preliminary data.</text>
</comment>
<dbReference type="Proteomes" id="UP000735302">
    <property type="component" value="Unassembled WGS sequence"/>
</dbReference>